<dbReference type="GO" id="GO:0022627">
    <property type="term" value="C:cytosolic small ribosomal subunit"/>
    <property type="evidence" value="ECO:0007669"/>
    <property type="project" value="UniProtKB-UniRule"/>
</dbReference>
<evidence type="ECO:0000256" key="4">
    <source>
        <dbReference type="ARBA" id="ARBA00022980"/>
    </source>
</evidence>
<dbReference type="GO" id="GO:0019843">
    <property type="term" value="F:rRNA binding"/>
    <property type="evidence" value="ECO:0007669"/>
    <property type="project" value="UniProtKB-UniRule"/>
</dbReference>
<accession>A0A317FAZ8</accession>
<protein>
    <recommendedName>
        <fullName evidence="6">Small ribosomal subunit protein uS17</fullName>
    </recommendedName>
</protein>
<dbReference type="AlphaFoldDB" id="A0A317FAZ8"/>
<name>A0A317FAZ8_9PROT</name>
<dbReference type="HAMAP" id="MF_01345_B">
    <property type="entry name" value="Ribosomal_uS17_B"/>
    <property type="match status" value="1"/>
</dbReference>
<sequence>MPRRVLTGRVVSDKTDKTVTVLVERRVMHPLYKKFIRRSKKYAAHDEANLCKQGDTVSIEECRPISRTKSWLVVARNGEAVERPAGYDAPAAPVAAPAEAGA</sequence>
<dbReference type="Proteomes" id="UP000245765">
    <property type="component" value="Unassembled WGS sequence"/>
</dbReference>
<keyword evidence="3 6" id="KW-0694">RNA-binding</keyword>
<dbReference type="RefSeq" id="WP_109872732.1">
    <property type="nucleotide sequence ID" value="NZ_QGNA01000005.1"/>
</dbReference>
<dbReference type="InterPro" id="IPR012340">
    <property type="entry name" value="NA-bd_OB-fold"/>
</dbReference>
<dbReference type="PANTHER" id="PTHR10744">
    <property type="entry name" value="40S RIBOSOMAL PROTEIN S11 FAMILY MEMBER"/>
    <property type="match status" value="1"/>
</dbReference>
<evidence type="ECO:0000256" key="3">
    <source>
        <dbReference type="ARBA" id="ARBA00022884"/>
    </source>
</evidence>
<dbReference type="CDD" id="cd00364">
    <property type="entry name" value="Ribosomal_uS17"/>
    <property type="match status" value="1"/>
</dbReference>
<evidence type="ECO:0000313" key="9">
    <source>
        <dbReference type="Proteomes" id="UP000245765"/>
    </source>
</evidence>
<dbReference type="PRINTS" id="PR00973">
    <property type="entry name" value="RIBOSOMALS17"/>
</dbReference>
<dbReference type="GO" id="GO:0006412">
    <property type="term" value="P:translation"/>
    <property type="evidence" value="ECO:0007669"/>
    <property type="project" value="UniProtKB-UniRule"/>
</dbReference>
<keyword evidence="4 6" id="KW-0689">Ribosomal protein</keyword>
<dbReference type="InterPro" id="IPR019984">
    <property type="entry name" value="Ribosomal_uS17_bact/chlr"/>
</dbReference>
<dbReference type="InterPro" id="IPR019979">
    <property type="entry name" value="Ribosomal_uS17_CS"/>
</dbReference>
<comment type="subunit">
    <text evidence="6">Part of the 30S ribosomal subunit.</text>
</comment>
<keyword evidence="9" id="KW-1185">Reference proteome</keyword>
<keyword evidence="2 6" id="KW-0699">rRNA-binding</keyword>
<evidence type="ECO:0000256" key="1">
    <source>
        <dbReference type="ARBA" id="ARBA00010254"/>
    </source>
</evidence>
<dbReference type="Pfam" id="PF00366">
    <property type="entry name" value="Ribosomal_S17"/>
    <property type="match status" value="1"/>
</dbReference>
<evidence type="ECO:0000256" key="2">
    <source>
        <dbReference type="ARBA" id="ARBA00022730"/>
    </source>
</evidence>
<comment type="function">
    <text evidence="6">One of the primary rRNA binding proteins, it binds specifically to the 5'-end of 16S ribosomal RNA.</text>
</comment>
<dbReference type="PROSITE" id="PS00056">
    <property type="entry name" value="RIBOSOMAL_S17"/>
    <property type="match status" value="1"/>
</dbReference>
<evidence type="ECO:0000256" key="7">
    <source>
        <dbReference type="RuleBase" id="RU003872"/>
    </source>
</evidence>
<evidence type="ECO:0000256" key="6">
    <source>
        <dbReference type="HAMAP-Rule" id="MF_01345"/>
    </source>
</evidence>
<dbReference type="GO" id="GO:0003735">
    <property type="term" value="F:structural constituent of ribosome"/>
    <property type="evidence" value="ECO:0007669"/>
    <property type="project" value="UniProtKB-UniRule"/>
</dbReference>
<dbReference type="SUPFAM" id="SSF50249">
    <property type="entry name" value="Nucleic acid-binding proteins"/>
    <property type="match status" value="1"/>
</dbReference>
<gene>
    <name evidence="6" type="primary">rpsQ</name>
    <name evidence="8" type="ORF">DFH01_22470</name>
</gene>
<evidence type="ECO:0000256" key="5">
    <source>
        <dbReference type="ARBA" id="ARBA00023274"/>
    </source>
</evidence>
<dbReference type="NCBIfam" id="NF004123">
    <property type="entry name" value="PRK05610.1"/>
    <property type="match status" value="1"/>
</dbReference>
<dbReference type="PANTHER" id="PTHR10744:SF1">
    <property type="entry name" value="SMALL RIBOSOMAL SUBUNIT PROTEIN US17M"/>
    <property type="match status" value="1"/>
</dbReference>
<dbReference type="OrthoDB" id="9811714at2"/>
<evidence type="ECO:0000313" key="8">
    <source>
        <dbReference type="EMBL" id="PWS35089.1"/>
    </source>
</evidence>
<dbReference type="NCBIfam" id="TIGR03635">
    <property type="entry name" value="uS17_bact"/>
    <property type="match status" value="1"/>
</dbReference>
<dbReference type="EMBL" id="QGNA01000005">
    <property type="protein sequence ID" value="PWS35089.1"/>
    <property type="molecule type" value="Genomic_DNA"/>
</dbReference>
<organism evidence="8 9">
    <name type="scientific">Falsiroseomonas bella</name>
    <dbReference type="NCBI Taxonomy" id="2184016"/>
    <lineage>
        <taxon>Bacteria</taxon>
        <taxon>Pseudomonadati</taxon>
        <taxon>Pseudomonadota</taxon>
        <taxon>Alphaproteobacteria</taxon>
        <taxon>Acetobacterales</taxon>
        <taxon>Roseomonadaceae</taxon>
        <taxon>Falsiroseomonas</taxon>
    </lineage>
</organism>
<dbReference type="InterPro" id="IPR000266">
    <property type="entry name" value="Ribosomal_uS17"/>
</dbReference>
<comment type="similarity">
    <text evidence="1 6 7">Belongs to the universal ribosomal protein uS17 family.</text>
</comment>
<reference evidence="9" key="1">
    <citation type="submission" date="2018-05" db="EMBL/GenBank/DDBJ databases">
        <authorList>
            <person name="Du Z."/>
            <person name="Wang X."/>
        </authorList>
    </citation>
    <scope>NUCLEOTIDE SEQUENCE [LARGE SCALE GENOMIC DNA]</scope>
    <source>
        <strain evidence="9">CQN31</strain>
    </source>
</reference>
<comment type="caution">
    <text evidence="8">The sequence shown here is derived from an EMBL/GenBank/DDBJ whole genome shotgun (WGS) entry which is preliminary data.</text>
</comment>
<keyword evidence="5 6" id="KW-0687">Ribonucleoprotein</keyword>
<dbReference type="Gene3D" id="2.40.50.140">
    <property type="entry name" value="Nucleic acid-binding proteins"/>
    <property type="match status" value="1"/>
</dbReference>
<proteinExistence type="inferred from homology"/>